<name>A0A8J6TLB9_9BACT</name>
<dbReference type="InterPro" id="IPR005632">
    <property type="entry name" value="Chaperone_Skp"/>
</dbReference>
<dbReference type="AlphaFoldDB" id="A0A8J6TLB9"/>
<dbReference type="SUPFAM" id="SSF111384">
    <property type="entry name" value="OmpH-like"/>
    <property type="match status" value="1"/>
</dbReference>
<gene>
    <name evidence="4" type="ORF">H8D96_14410</name>
</gene>
<dbReference type="InterPro" id="IPR024930">
    <property type="entry name" value="Skp_dom_sf"/>
</dbReference>
<protein>
    <submittedName>
        <fullName evidence="4">OmpH family outer membrane protein</fullName>
    </submittedName>
</protein>
<organism evidence="4 5">
    <name type="scientific">Candidatus Desulfatibia vada</name>
    <dbReference type="NCBI Taxonomy" id="2841696"/>
    <lineage>
        <taxon>Bacteria</taxon>
        <taxon>Pseudomonadati</taxon>
        <taxon>Thermodesulfobacteriota</taxon>
        <taxon>Desulfobacteria</taxon>
        <taxon>Desulfobacterales</taxon>
        <taxon>Desulfobacterales incertae sedis</taxon>
        <taxon>Candidatus Desulfatibia</taxon>
    </lineage>
</organism>
<dbReference type="EMBL" id="JACNIG010000270">
    <property type="protein sequence ID" value="MBC8433099.1"/>
    <property type="molecule type" value="Genomic_DNA"/>
</dbReference>
<dbReference type="Pfam" id="PF03938">
    <property type="entry name" value="OmpH"/>
    <property type="match status" value="1"/>
</dbReference>
<evidence type="ECO:0000313" key="5">
    <source>
        <dbReference type="Proteomes" id="UP000605201"/>
    </source>
</evidence>
<keyword evidence="2 3" id="KW-0732">Signal</keyword>
<comment type="similarity">
    <text evidence="1">Belongs to the Skp family.</text>
</comment>
<sequence>MIQKIIFPVILAAFIVIFTVLKIAVAAHAADVAKIGVIDVQKILTTTSIGKSAKAELEKIKKKFEADLNKRKTDIEDTKQRLEREALVLGKDALDGKGRELRIMINDYKALQEKYRVEFQQHTIRLDRRITKEIMALAEKIGRKGGYYLIIDKQKAGVMYSPGAADITDDILRQFMDLSF</sequence>
<feature type="signal peptide" evidence="3">
    <location>
        <begin position="1"/>
        <end position="29"/>
    </location>
</feature>
<evidence type="ECO:0000313" key="4">
    <source>
        <dbReference type="EMBL" id="MBC8433099.1"/>
    </source>
</evidence>
<dbReference type="PANTHER" id="PTHR35089">
    <property type="entry name" value="CHAPERONE PROTEIN SKP"/>
    <property type="match status" value="1"/>
</dbReference>
<dbReference type="Gene3D" id="3.30.910.20">
    <property type="entry name" value="Skp domain"/>
    <property type="match status" value="1"/>
</dbReference>
<evidence type="ECO:0000256" key="2">
    <source>
        <dbReference type="ARBA" id="ARBA00022729"/>
    </source>
</evidence>
<dbReference type="SMART" id="SM00935">
    <property type="entry name" value="OmpH"/>
    <property type="match status" value="1"/>
</dbReference>
<dbReference type="GO" id="GO:0005829">
    <property type="term" value="C:cytosol"/>
    <property type="evidence" value="ECO:0007669"/>
    <property type="project" value="TreeGrafter"/>
</dbReference>
<dbReference type="PANTHER" id="PTHR35089:SF1">
    <property type="entry name" value="CHAPERONE PROTEIN SKP"/>
    <property type="match status" value="1"/>
</dbReference>
<proteinExistence type="inferred from homology"/>
<dbReference type="GO" id="GO:0050821">
    <property type="term" value="P:protein stabilization"/>
    <property type="evidence" value="ECO:0007669"/>
    <property type="project" value="TreeGrafter"/>
</dbReference>
<feature type="chain" id="PRO_5035145373" evidence="3">
    <location>
        <begin position="30"/>
        <end position="180"/>
    </location>
</feature>
<evidence type="ECO:0000256" key="1">
    <source>
        <dbReference type="ARBA" id="ARBA00009091"/>
    </source>
</evidence>
<reference evidence="4 5" key="1">
    <citation type="submission" date="2020-08" db="EMBL/GenBank/DDBJ databases">
        <title>Bridging the membrane lipid divide: bacteria of the FCB group superphylum have the potential to synthesize archaeal ether lipids.</title>
        <authorList>
            <person name="Villanueva L."/>
            <person name="Von Meijenfeldt F.A.B."/>
            <person name="Westbye A.B."/>
            <person name="Yadav S."/>
            <person name="Hopmans E.C."/>
            <person name="Dutilh B.E."/>
            <person name="Sinninghe Damste J.S."/>
        </authorList>
    </citation>
    <scope>NUCLEOTIDE SEQUENCE [LARGE SCALE GENOMIC DNA]</scope>
    <source>
        <strain evidence="4">NIOZ-UU17</strain>
    </source>
</reference>
<dbReference type="Proteomes" id="UP000605201">
    <property type="component" value="Unassembled WGS sequence"/>
</dbReference>
<dbReference type="GO" id="GO:0051082">
    <property type="term" value="F:unfolded protein binding"/>
    <property type="evidence" value="ECO:0007669"/>
    <property type="project" value="InterPro"/>
</dbReference>
<accession>A0A8J6TLB9</accession>
<evidence type="ECO:0000256" key="3">
    <source>
        <dbReference type="SAM" id="SignalP"/>
    </source>
</evidence>
<comment type="caution">
    <text evidence="4">The sequence shown here is derived from an EMBL/GenBank/DDBJ whole genome shotgun (WGS) entry which is preliminary data.</text>
</comment>